<dbReference type="EMBL" id="KV454433">
    <property type="protein sequence ID" value="ODQ78953.1"/>
    <property type="molecule type" value="Genomic_DNA"/>
</dbReference>
<dbReference type="GO" id="GO:0005758">
    <property type="term" value="C:mitochondrial intermembrane space"/>
    <property type="evidence" value="ECO:0007669"/>
    <property type="project" value="EnsemblFungi"/>
</dbReference>
<dbReference type="AlphaFoldDB" id="A0A1E3QMP7"/>
<evidence type="ECO:0000256" key="2">
    <source>
        <dbReference type="ARBA" id="ARBA00023157"/>
    </source>
</evidence>
<dbReference type="RefSeq" id="XP_018984281.1">
    <property type="nucleotide sequence ID" value="XM_019127180.1"/>
</dbReference>
<gene>
    <name evidence="4" type="ORF">BABINDRAFT_146122</name>
</gene>
<dbReference type="GO" id="GO:0033108">
    <property type="term" value="P:mitochondrial respiratory chain complex assembly"/>
    <property type="evidence" value="ECO:0007669"/>
    <property type="project" value="EnsemblFungi"/>
</dbReference>
<evidence type="ECO:0008006" key="6">
    <source>
        <dbReference type="Google" id="ProtNLM"/>
    </source>
</evidence>
<name>A0A1E3QMP7_9ASCO</name>
<dbReference type="GO" id="GO:0005634">
    <property type="term" value="C:nucleus"/>
    <property type="evidence" value="ECO:0007669"/>
    <property type="project" value="TreeGrafter"/>
</dbReference>
<dbReference type="GO" id="GO:0120010">
    <property type="term" value="P:intermembrane phospholipid transfer"/>
    <property type="evidence" value="ECO:0007669"/>
    <property type="project" value="EnsemblFungi"/>
</dbReference>
<dbReference type="Pfam" id="PF05254">
    <property type="entry name" value="UPF0203"/>
    <property type="match status" value="1"/>
</dbReference>
<protein>
    <recommendedName>
        <fullName evidence="6">Mitochondrial distribution and morphology protein 35</fullName>
    </recommendedName>
</protein>
<comment type="similarity">
    <text evidence="1">Belongs to the TRIAP1/MDM35 family.</text>
</comment>
<evidence type="ECO:0000256" key="1">
    <source>
        <dbReference type="ARBA" id="ARBA00006196"/>
    </source>
</evidence>
<feature type="region of interest" description="Disordered" evidence="3">
    <location>
        <begin position="83"/>
        <end position="102"/>
    </location>
</feature>
<dbReference type="GO" id="GO:0045332">
    <property type="term" value="P:phospholipid translocation"/>
    <property type="evidence" value="ECO:0007669"/>
    <property type="project" value="TreeGrafter"/>
</dbReference>
<evidence type="ECO:0000256" key="3">
    <source>
        <dbReference type="SAM" id="MobiDB-lite"/>
    </source>
</evidence>
<dbReference type="GO" id="GO:1990050">
    <property type="term" value="F:phosphatidic acid transfer activity"/>
    <property type="evidence" value="ECO:0007669"/>
    <property type="project" value="TreeGrafter"/>
</dbReference>
<organism evidence="4 5">
    <name type="scientific">Babjeviella inositovora NRRL Y-12698</name>
    <dbReference type="NCBI Taxonomy" id="984486"/>
    <lineage>
        <taxon>Eukaryota</taxon>
        <taxon>Fungi</taxon>
        <taxon>Dikarya</taxon>
        <taxon>Ascomycota</taxon>
        <taxon>Saccharomycotina</taxon>
        <taxon>Pichiomycetes</taxon>
        <taxon>Serinales incertae sedis</taxon>
        <taxon>Babjeviella</taxon>
    </lineage>
</organism>
<proteinExistence type="inferred from homology"/>
<dbReference type="PANTHER" id="PTHR46403:SF1">
    <property type="entry name" value="TP53-REGULATED INHIBITOR OF APOPTOSIS 1"/>
    <property type="match status" value="1"/>
</dbReference>
<dbReference type="STRING" id="984486.A0A1E3QMP7"/>
<reference evidence="5" key="1">
    <citation type="submission" date="2016-05" db="EMBL/GenBank/DDBJ databases">
        <title>Comparative genomics of biotechnologically important yeasts.</title>
        <authorList>
            <consortium name="DOE Joint Genome Institute"/>
            <person name="Riley R."/>
            <person name="Haridas S."/>
            <person name="Wolfe K.H."/>
            <person name="Lopes M.R."/>
            <person name="Hittinger C.T."/>
            <person name="Goker M."/>
            <person name="Salamov A."/>
            <person name="Wisecaver J."/>
            <person name="Long T.M."/>
            <person name="Aerts A.L."/>
            <person name="Barry K."/>
            <person name="Choi C."/>
            <person name="Clum A."/>
            <person name="Coughlan A.Y."/>
            <person name="Deshpande S."/>
            <person name="Douglass A.P."/>
            <person name="Hanson S.J."/>
            <person name="Klenk H.-P."/>
            <person name="Labutti K."/>
            <person name="Lapidus A."/>
            <person name="Lindquist E."/>
            <person name="Lipzen A."/>
            <person name="Meier-Kolthoff J.P."/>
            <person name="Ohm R.A."/>
            <person name="Otillar R.P."/>
            <person name="Pangilinan J."/>
            <person name="Peng Y."/>
            <person name="Rokas A."/>
            <person name="Rosa C.A."/>
            <person name="Scheuner C."/>
            <person name="Sibirny A.A."/>
            <person name="Slot J.C."/>
            <person name="Stielow J.B."/>
            <person name="Sun H."/>
            <person name="Kurtzman C.P."/>
            <person name="Blackwell M."/>
            <person name="Grigoriev I.V."/>
            <person name="Jeffries T.W."/>
        </authorList>
    </citation>
    <scope>NUCLEOTIDE SEQUENCE [LARGE SCALE GENOMIC DNA]</scope>
    <source>
        <strain evidence="5">NRRL Y-12698</strain>
    </source>
</reference>
<accession>A0A1E3QMP7</accession>
<dbReference type="OrthoDB" id="19091at2759"/>
<keyword evidence="2" id="KW-1015">Disulfide bond</keyword>
<keyword evidence="5" id="KW-1185">Reference proteome</keyword>
<dbReference type="InterPro" id="IPR007918">
    <property type="entry name" value="MDM35_apoptosis"/>
</dbReference>
<evidence type="ECO:0000313" key="4">
    <source>
        <dbReference type="EMBL" id="ODQ78953.1"/>
    </source>
</evidence>
<evidence type="ECO:0000313" key="5">
    <source>
        <dbReference type="Proteomes" id="UP000094336"/>
    </source>
</evidence>
<sequence>MLTPHTTYQKIDKMGNILSASFAPECDEKKATYDACFNSWYTEKFLAGKSITNECEELWHEYKECIDIALVKRGMVKMMEEAREEASFENSGIPQNHDEAKK</sequence>
<dbReference type="GeneID" id="30145033"/>
<dbReference type="GO" id="GO:0005829">
    <property type="term" value="C:cytosol"/>
    <property type="evidence" value="ECO:0007669"/>
    <property type="project" value="TreeGrafter"/>
</dbReference>
<dbReference type="PANTHER" id="PTHR46403">
    <property type="entry name" value="TP53-REGULATED INHIBITOR OF APOPTOSIS 1"/>
    <property type="match status" value="1"/>
</dbReference>
<dbReference type="Proteomes" id="UP000094336">
    <property type="component" value="Unassembled WGS sequence"/>
</dbReference>